<dbReference type="Gene3D" id="3.90.76.10">
    <property type="entry name" value="Dipeptide-binding Protein, Domain 1"/>
    <property type="match status" value="1"/>
</dbReference>
<dbReference type="Proteomes" id="UP000199213">
    <property type="component" value="Unassembled WGS sequence"/>
</dbReference>
<protein>
    <submittedName>
        <fullName evidence="4">Oligopeptide transport system substrate-binding protein</fullName>
    </submittedName>
</protein>
<dbReference type="Gene3D" id="3.40.190.10">
    <property type="entry name" value="Periplasmic binding protein-like II"/>
    <property type="match status" value="1"/>
</dbReference>
<sequence length="554" mass="60362">MRKRRMVAPVAASLSAVLLAAGCGGGGGSAVTEATGTLEDPITVQWGEPQSELVPTNSNDTFGSQVLNPMFTGLVEYDPKSFEPKNAMAKSIELSDDKKTYTVKLKQGWKFHNGEEVTADNFVRAWNYGAYAGNAQQNADMFNAIQGYDAVHPADPDGEEGPKKPPEPSAEKMSGLKVVDDHTFKITLKKPFSVFPTKIGYQAFVPLPDAFFENKEKFRKNPIGNGPYKFESRTPQQSLTLTRYKDYQGDDAGSVDAVKMVVYNKAQTAYQDLKSDNLDVINTIPTSALADNRWKDELGERAISKPRMGITVLNLPMYKEKFKNPDLRKALSLAIDREKIVKQVFNGEATAATGWIAPDFPGGPDKGSCGEWCNYDKAKAKEHLKKAGGFDGQLTLSYNADGAHKQWITAVAGSIRDTLGIKVGLNAVPTFGTYQDQMDNNEMTGPFRYGWVADYPTPRTFLKPLYTTSGSANNTGYSSEKFDNLIAEADQAATVDKANQLYNQAASQLGKDVPSIPLFTNAVKGATSNRLAEGTLNSRTVPAITTFKVAQAGE</sequence>
<dbReference type="Pfam" id="PF00496">
    <property type="entry name" value="SBP_bac_5"/>
    <property type="match status" value="1"/>
</dbReference>
<proteinExistence type="predicted"/>
<dbReference type="Gene3D" id="3.10.105.10">
    <property type="entry name" value="Dipeptide-binding Protein, Domain 3"/>
    <property type="match status" value="1"/>
</dbReference>
<gene>
    <name evidence="4" type="ORF">SAMN04487820_101231</name>
</gene>
<dbReference type="EMBL" id="FNFM01000001">
    <property type="protein sequence ID" value="SDJ67897.1"/>
    <property type="molecule type" value="Genomic_DNA"/>
</dbReference>
<dbReference type="InterPro" id="IPR000914">
    <property type="entry name" value="SBP_5_dom"/>
</dbReference>
<accession>A0A1G8VPU5</accession>
<organism evidence="4 5">
    <name type="scientific">Actinopolyspora mzabensis</name>
    <dbReference type="NCBI Taxonomy" id="995066"/>
    <lineage>
        <taxon>Bacteria</taxon>
        <taxon>Bacillati</taxon>
        <taxon>Actinomycetota</taxon>
        <taxon>Actinomycetes</taxon>
        <taxon>Actinopolysporales</taxon>
        <taxon>Actinopolysporaceae</taxon>
        <taxon>Actinopolyspora</taxon>
    </lineage>
</organism>
<dbReference type="SUPFAM" id="SSF53850">
    <property type="entry name" value="Periplasmic binding protein-like II"/>
    <property type="match status" value="1"/>
</dbReference>
<evidence type="ECO:0000313" key="4">
    <source>
        <dbReference type="EMBL" id="SDJ67897.1"/>
    </source>
</evidence>
<evidence type="ECO:0000259" key="3">
    <source>
        <dbReference type="Pfam" id="PF00496"/>
    </source>
</evidence>
<reference evidence="5" key="1">
    <citation type="submission" date="2016-10" db="EMBL/GenBank/DDBJ databases">
        <authorList>
            <person name="Varghese N."/>
            <person name="Submissions S."/>
        </authorList>
    </citation>
    <scope>NUCLEOTIDE SEQUENCE [LARGE SCALE GENOMIC DNA]</scope>
    <source>
        <strain evidence="5">DSM 45460</strain>
    </source>
</reference>
<dbReference type="GO" id="GO:0042597">
    <property type="term" value="C:periplasmic space"/>
    <property type="evidence" value="ECO:0007669"/>
    <property type="project" value="UniProtKB-ARBA"/>
</dbReference>
<feature type="chain" id="PRO_5039343796" evidence="2">
    <location>
        <begin position="21"/>
        <end position="554"/>
    </location>
</feature>
<keyword evidence="5" id="KW-1185">Reference proteome</keyword>
<dbReference type="InterPro" id="IPR030678">
    <property type="entry name" value="Peptide/Ni-bd"/>
</dbReference>
<dbReference type="PIRSF" id="PIRSF002741">
    <property type="entry name" value="MppA"/>
    <property type="match status" value="1"/>
</dbReference>
<feature type="signal peptide" evidence="2">
    <location>
        <begin position="1"/>
        <end position="20"/>
    </location>
</feature>
<dbReference type="OrthoDB" id="9046151at2"/>
<feature type="region of interest" description="Disordered" evidence="1">
    <location>
        <begin position="149"/>
        <end position="174"/>
    </location>
</feature>
<dbReference type="InterPro" id="IPR039424">
    <property type="entry name" value="SBP_5"/>
</dbReference>
<feature type="compositionally biased region" description="Basic and acidic residues" evidence="1">
    <location>
        <begin position="152"/>
        <end position="170"/>
    </location>
</feature>
<evidence type="ECO:0000256" key="2">
    <source>
        <dbReference type="SAM" id="SignalP"/>
    </source>
</evidence>
<dbReference type="GO" id="GO:1904680">
    <property type="term" value="F:peptide transmembrane transporter activity"/>
    <property type="evidence" value="ECO:0007669"/>
    <property type="project" value="TreeGrafter"/>
</dbReference>
<dbReference type="GO" id="GO:0015833">
    <property type="term" value="P:peptide transport"/>
    <property type="evidence" value="ECO:0007669"/>
    <property type="project" value="TreeGrafter"/>
</dbReference>
<name>A0A1G8VPU5_ACTMZ</name>
<dbReference type="AlphaFoldDB" id="A0A1G8VPU5"/>
<dbReference type="RefSeq" id="WP_092625478.1">
    <property type="nucleotide sequence ID" value="NZ_FNFM01000001.1"/>
</dbReference>
<dbReference type="PROSITE" id="PS51257">
    <property type="entry name" value="PROKAR_LIPOPROTEIN"/>
    <property type="match status" value="1"/>
</dbReference>
<dbReference type="PANTHER" id="PTHR30290">
    <property type="entry name" value="PERIPLASMIC BINDING COMPONENT OF ABC TRANSPORTER"/>
    <property type="match status" value="1"/>
</dbReference>
<feature type="domain" description="Solute-binding protein family 5" evidence="3">
    <location>
        <begin position="83"/>
        <end position="472"/>
    </location>
</feature>
<dbReference type="GO" id="GO:0043190">
    <property type="term" value="C:ATP-binding cassette (ABC) transporter complex"/>
    <property type="evidence" value="ECO:0007669"/>
    <property type="project" value="InterPro"/>
</dbReference>
<dbReference type="CDD" id="cd00995">
    <property type="entry name" value="PBP2_NikA_DppA_OppA_like"/>
    <property type="match status" value="1"/>
</dbReference>
<evidence type="ECO:0000256" key="1">
    <source>
        <dbReference type="SAM" id="MobiDB-lite"/>
    </source>
</evidence>
<keyword evidence="2" id="KW-0732">Signal</keyword>
<evidence type="ECO:0000313" key="5">
    <source>
        <dbReference type="Proteomes" id="UP000199213"/>
    </source>
</evidence>
<dbReference type="PANTHER" id="PTHR30290:SF83">
    <property type="entry name" value="ABC TRANSPORTER SUBSTRATE-BINDING PROTEIN"/>
    <property type="match status" value="1"/>
</dbReference>